<gene>
    <name evidence="4" type="ordered locus">Plav_2454</name>
</gene>
<feature type="domain" description="SMP-30/Gluconolactonase/LRE-like region" evidence="3">
    <location>
        <begin position="13"/>
        <end position="283"/>
    </location>
</feature>
<evidence type="ECO:0000256" key="1">
    <source>
        <dbReference type="PIRSR" id="PIRSR605511-1"/>
    </source>
</evidence>
<accession>A7HVY0</accession>
<dbReference type="STRING" id="402881.Plav_2454"/>
<name>A7HVY0_PARL1</name>
<dbReference type="AlphaFoldDB" id="A7HVY0"/>
<dbReference type="Pfam" id="PF08450">
    <property type="entry name" value="SGL"/>
    <property type="match status" value="1"/>
</dbReference>
<feature type="binding site" evidence="2">
    <location>
        <position position="171"/>
    </location>
    <ligand>
        <name>a divalent metal cation</name>
        <dbReference type="ChEBI" id="CHEBI:60240"/>
    </ligand>
</feature>
<keyword evidence="2" id="KW-0479">Metal-binding</keyword>
<sequence length="305" mass="31986">MAEMKLIADGLKFPEGPIAMPDGSVVLVEIARGTLTRVTAAGKVEVIAELGGGPNGAAIGPDGACYVCNDGGFEFHEVNGALVPGDAPADYSGGRIERVDLKTGEFKVLYKECNGIPLNGPNDIVFDKSGGFWFTDLGKGRGRTQDRGGLYYAKIDGSFIKEVVFPITSPNGVGLSPDEKTVYVADTIPGRLWAFDITAPGEVAPNPGPLPGRFVGSGPQLCFFDSLAVDAEGNICVATIFNAGITTFSPDGSKITHTPTDDFITTNICFGGKDLKTAYITLSSSGRLVSTDWPVAGLPLNFLNK</sequence>
<dbReference type="SUPFAM" id="SSF63829">
    <property type="entry name" value="Calcium-dependent phosphotriesterase"/>
    <property type="match status" value="1"/>
</dbReference>
<dbReference type="eggNOG" id="COG3386">
    <property type="taxonomic scope" value="Bacteria"/>
</dbReference>
<evidence type="ECO:0000313" key="4">
    <source>
        <dbReference type="EMBL" id="ABS64063.1"/>
    </source>
</evidence>
<dbReference type="InterPro" id="IPR013658">
    <property type="entry name" value="SGL"/>
</dbReference>
<dbReference type="Gene3D" id="2.120.10.30">
    <property type="entry name" value="TolB, C-terminal domain"/>
    <property type="match status" value="1"/>
</dbReference>
<protein>
    <submittedName>
        <fullName evidence="4">SMP-30/Gluconolaconase/LRE domain protein</fullName>
    </submittedName>
</protein>
<evidence type="ECO:0000313" key="5">
    <source>
        <dbReference type="Proteomes" id="UP000006377"/>
    </source>
</evidence>
<feature type="binding site" evidence="2">
    <location>
        <position position="225"/>
    </location>
    <ligand>
        <name>a divalent metal cation</name>
        <dbReference type="ChEBI" id="CHEBI:60240"/>
    </ligand>
</feature>
<dbReference type="Proteomes" id="UP000006377">
    <property type="component" value="Chromosome"/>
</dbReference>
<dbReference type="PANTHER" id="PTHR47572">
    <property type="entry name" value="LIPOPROTEIN-RELATED"/>
    <property type="match status" value="1"/>
</dbReference>
<dbReference type="HOGENOM" id="CLU_036110_0_1_5"/>
<dbReference type="GO" id="GO:0046872">
    <property type="term" value="F:metal ion binding"/>
    <property type="evidence" value="ECO:0007669"/>
    <property type="project" value="UniProtKB-KW"/>
</dbReference>
<keyword evidence="2" id="KW-0862">Zinc</keyword>
<feature type="binding site" evidence="2">
    <location>
        <position position="122"/>
    </location>
    <ligand>
        <name>substrate</name>
    </ligand>
</feature>
<dbReference type="EMBL" id="CP000774">
    <property type="protein sequence ID" value="ABS64063.1"/>
    <property type="molecule type" value="Genomic_DNA"/>
</dbReference>
<dbReference type="OrthoDB" id="30052at2"/>
<evidence type="ECO:0000259" key="3">
    <source>
        <dbReference type="Pfam" id="PF08450"/>
    </source>
</evidence>
<evidence type="ECO:0000256" key="2">
    <source>
        <dbReference type="PIRSR" id="PIRSR605511-2"/>
    </source>
</evidence>
<dbReference type="InterPro" id="IPR051262">
    <property type="entry name" value="SMP-30/CGR1_Lactonase"/>
</dbReference>
<dbReference type="RefSeq" id="WP_012111374.1">
    <property type="nucleotide sequence ID" value="NC_009719.1"/>
</dbReference>
<dbReference type="InterPro" id="IPR011042">
    <property type="entry name" value="6-blade_b-propeller_TolB-like"/>
</dbReference>
<keyword evidence="5" id="KW-1185">Reference proteome</keyword>
<dbReference type="PRINTS" id="PR01790">
    <property type="entry name" value="SMP30FAMILY"/>
</dbReference>
<dbReference type="InterPro" id="IPR005511">
    <property type="entry name" value="SMP-30"/>
</dbReference>
<feature type="active site" description="Proton donor/acceptor" evidence="1">
    <location>
        <position position="225"/>
    </location>
</feature>
<proteinExistence type="predicted"/>
<reference evidence="4 5" key="1">
    <citation type="journal article" date="2011" name="Stand. Genomic Sci.">
        <title>Complete genome sequence of Parvibaculum lavamentivorans type strain (DS-1(T)).</title>
        <authorList>
            <person name="Schleheck D."/>
            <person name="Weiss M."/>
            <person name="Pitluck S."/>
            <person name="Bruce D."/>
            <person name="Land M.L."/>
            <person name="Han S."/>
            <person name="Saunders E."/>
            <person name="Tapia R."/>
            <person name="Detter C."/>
            <person name="Brettin T."/>
            <person name="Han J."/>
            <person name="Woyke T."/>
            <person name="Goodwin L."/>
            <person name="Pennacchio L."/>
            <person name="Nolan M."/>
            <person name="Cook A.M."/>
            <person name="Kjelleberg S."/>
            <person name="Thomas T."/>
        </authorList>
    </citation>
    <scope>NUCLEOTIDE SEQUENCE [LARGE SCALE GENOMIC DNA]</scope>
    <source>
        <strain evidence="5">DS-1 / DSM 13023 / NCIMB 13966</strain>
    </source>
</reference>
<organism evidence="4 5">
    <name type="scientific">Parvibaculum lavamentivorans (strain DS-1 / DSM 13023 / NCIMB 13966)</name>
    <dbReference type="NCBI Taxonomy" id="402881"/>
    <lineage>
        <taxon>Bacteria</taxon>
        <taxon>Pseudomonadati</taxon>
        <taxon>Pseudomonadota</taxon>
        <taxon>Alphaproteobacteria</taxon>
        <taxon>Hyphomicrobiales</taxon>
        <taxon>Parvibaculaceae</taxon>
        <taxon>Parvibaculum</taxon>
    </lineage>
</organism>
<dbReference type="PANTHER" id="PTHR47572:SF5">
    <property type="entry name" value="BLR2277 PROTEIN"/>
    <property type="match status" value="1"/>
</dbReference>
<comment type="cofactor">
    <cofactor evidence="2">
        <name>Zn(2+)</name>
        <dbReference type="ChEBI" id="CHEBI:29105"/>
    </cofactor>
    <text evidence="2">Binds 1 divalent metal cation per subunit.</text>
</comment>
<dbReference type="KEGG" id="pla:Plav_2454"/>